<proteinExistence type="predicted"/>
<accession>A0A917SWW7</accession>
<dbReference type="Proteomes" id="UP000649829">
    <property type="component" value="Unassembled WGS sequence"/>
</dbReference>
<dbReference type="EMBL" id="BMLF01000002">
    <property type="protein sequence ID" value="GGM02215.1"/>
    <property type="molecule type" value="Genomic_DNA"/>
</dbReference>
<name>A0A917SWW7_9RHOB</name>
<dbReference type="AlphaFoldDB" id="A0A917SWW7"/>
<sequence length="244" mass="26756">MLRTFMITLASFVAALVAFSFLMGVSKMDVSIKHEMQRHVVAEPFEAGDVIEVSPDGQRILSVLCPSRLPAAKRLSTEVQSGYYNIVDRSQEKFIAFVRNMQGVLGVPVTEATPLPFSDMLPFVGEVNRVSGDFEEMLDTACFCRIARAVVEARSIACVVEKSLVETELVTSPTGPLLKRRTMGLSFREAPYEFDDLSALEPLCPGLNTAAIAPKSQQCVGQSGFTFDVRAKSRIGLIREIALD</sequence>
<organism evidence="1 2">
    <name type="scientific">Pseudooceanicola nanhaiensis</name>
    <dbReference type="NCBI Taxonomy" id="375761"/>
    <lineage>
        <taxon>Bacteria</taxon>
        <taxon>Pseudomonadati</taxon>
        <taxon>Pseudomonadota</taxon>
        <taxon>Alphaproteobacteria</taxon>
        <taxon>Rhodobacterales</taxon>
        <taxon>Paracoccaceae</taxon>
        <taxon>Pseudooceanicola</taxon>
    </lineage>
</organism>
<comment type="caution">
    <text evidence="1">The sequence shown here is derived from an EMBL/GenBank/DDBJ whole genome shotgun (WGS) entry which is preliminary data.</text>
</comment>
<reference evidence="1" key="2">
    <citation type="submission" date="2020-09" db="EMBL/GenBank/DDBJ databases">
        <authorList>
            <person name="Sun Q."/>
            <person name="Zhou Y."/>
        </authorList>
    </citation>
    <scope>NUCLEOTIDE SEQUENCE</scope>
    <source>
        <strain evidence="1">CGMCC 1.6293</strain>
    </source>
</reference>
<dbReference type="RefSeq" id="WP_156954718.1">
    <property type="nucleotide sequence ID" value="NZ_BMLF01000002.1"/>
</dbReference>
<reference evidence="1" key="1">
    <citation type="journal article" date="2014" name="Int. J. Syst. Evol. Microbiol.">
        <title>Complete genome sequence of Corynebacterium casei LMG S-19264T (=DSM 44701T), isolated from a smear-ripened cheese.</title>
        <authorList>
            <consortium name="US DOE Joint Genome Institute (JGI-PGF)"/>
            <person name="Walter F."/>
            <person name="Albersmeier A."/>
            <person name="Kalinowski J."/>
            <person name="Ruckert C."/>
        </authorList>
    </citation>
    <scope>NUCLEOTIDE SEQUENCE</scope>
    <source>
        <strain evidence="1">CGMCC 1.6293</strain>
    </source>
</reference>
<evidence type="ECO:0000313" key="2">
    <source>
        <dbReference type="Proteomes" id="UP000649829"/>
    </source>
</evidence>
<gene>
    <name evidence="1" type="ORF">GCM10011534_25060</name>
</gene>
<keyword evidence="2" id="KW-1185">Reference proteome</keyword>
<protein>
    <submittedName>
        <fullName evidence="1">Uncharacterized protein</fullName>
    </submittedName>
</protein>
<evidence type="ECO:0000313" key="1">
    <source>
        <dbReference type="EMBL" id="GGM02215.1"/>
    </source>
</evidence>